<comment type="caution">
    <text evidence="5">The sequence shown here is derived from an EMBL/GenBank/DDBJ whole genome shotgun (WGS) entry which is preliminary data.</text>
</comment>
<reference evidence="6" key="1">
    <citation type="journal article" date="2019" name="Int. J. Syst. Evol. Microbiol.">
        <title>The Global Catalogue of Microorganisms (GCM) 10K type strain sequencing project: providing services to taxonomists for standard genome sequencing and annotation.</title>
        <authorList>
            <consortium name="The Broad Institute Genomics Platform"/>
            <consortium name="The Broad Institute Genome Sequencing Center for Infectious Disease"/>
            <person name="Wu L."/>
            <person name="Ma J."/>
        </authorList>
    </citation>
    <scope>NUCLEOTIDE SEQUENCE [LARGE SCALE GENOMIC DNA]</scope>
    <source>
        <strain evidence="6">NBRC 112299</strain>
    </source>
</reference>
<dbReference type="PANTHER" id="PTHR30268">
    <property type="entry name" value="L-RHAMNOSE ISOMERASE"/>
    <property type="match status" value="1"/>
</dbReference>
<keyword evidence="1" id="KW-0479">Metal-binding</keyword>
<dbReference type="InterPro" id="IPR050337">
    <property type="entry name" value="L-rhamnose_isomerase"/>
</dbReference>
<dbReference type="EMBL" id="BSUN01000001">
    <property type="protein sequence ID" value="GMA36613.1"/>
    <property type="molecule type" value="Genomic_DNA"/>
</dbReference>
<evidence type="ECO:0000256" key="1">
    <source>
        <dbReference type="ARBA" id="ARBA00022723"/>
    </source>
</evidence>
<dbReference type="InterPro" id="IPR036237">
    <property type="entry name" value="Xyl_isomerase-like_sf"/>
</dbReference>
<gene>
    <name evidence="5" type="ORF">GCM10025876_28170</name>
</gene>
<dbReference type="PANTHER" id="PTHR30268:SF0">
    <property type="entry name" value="L-RHAMNOSE ISOMERASE"/>
    <property type="match status" value="1"/>
</dbReference>
<name>A0ABQ6IHI2_9MICO</name>
<keyword evidence="3" id="KW-0413">Isomerase</keyword>
<feature type="compositionally biased region" description="Low complexity" evidence="4">
    <location>
        <begin position="171"/>
        <end position="189"/>
    </location>
</feature>
<accession>A0ABQ6IHI2</accession>
<dbReference type="Proteomes" id="UP001157125">
    <property type="component" value="Unassembled WGS sequence"/>
</dbReference>
<evidence type="ECO:0000256" key="4">
    <source>
        <dbReference type="SAM" id="MobiDB-lite"/>
    </source>
</evidence>
<protein>
    <submittedName>
        <fullName evidence="5">Uncharacterized protein</fullName>
    </submittedName>
</protein>
<evidence type="ECO:0000313" key="5">
    <source>
        <dbReference type="EMBL" id="GMA36613.1"/>
    </source>
</evidence>
<evidence type="ECO:0000256" key="3">
    <source>
        <dbReference type="ARBA" id="ARBA00023235"/>
    </source>
</evidence>
<feature type="compositionally biased region" description="Basic residues" evidence="4">
    <location>
        <begin position="136"/>
        <end position="150"/>
    </location>
</feature>
<sequence>MGQGRRLRPLATHAKDHGVALGTINSNTFQDADYKARLLAHRDDRIRRKAIDHHLECIDIMDATGSRDLKIWLADGTNYAGQDDMRGRQDRMHEALQEIYARIGEHQRLVLEYKIFEPAFYHMDVPDWGTSLRAGGRPRRPRHGVPRHRPPRPEHQHRVHRDAAPAPGQGSARSTSTRATTPTTTSSWAPPTPSNCSASSSR</sequence>
<proteinExistence type="predicted"/>
<evidence type="ECO:0000256" key="2">
    <source>
        <dbReference type="ARBA" id="ARBA00023211"/>
    </source>
</evidence>
<organism evidence="5 6">
    <name type="scientific">Demequina litorisediminis</name>
    <dbReference type="NCBI Taxonomy" id="1849022"/>
    <lineage>
        <taxon>Bacteria</taxon>
        <taxon>Bacillati</taxon>
        <taxon>Actinomycetota</taxon>
        <taxon>Actinomycetes</taxon>
        <taxon>Micrococcales</taxon>
        <taxon>Demequinaceae</taxon>
        <taxon>Demequina</taxon>
    </lineage>
</organism>
<keyword evidence="6" id="KW-1185">Reference proteome</keyword>
<dbReference type="SUPFAM" id="SSF51658">
    <property type="entry name" value="Xylose isomerase-like"/>
    <property type="match status" value="1"/>
</dbReference>
<dbReference type="Gene3D" id="3.20.20.150">
    <property type="entry name" value="Divalent-metal-dependent TIM barrel enzymes"/>
    <property type="match status" value="1"/>
</dbReference>
<evidence type="ECO:0000313" key="6">
    <source>
        <dbReference type="Proteomes" id="UP001157125"/>
    </source>
</evidence>
<keyword evidence="2" id="KW-0464">Manganese</keyword>
<feature type="region of interest" description="Disordered" evidence="4">
    <location>
        <begin position="132"/>
        <end position="202"/>
    </location>
</feature>